<feature type="domain" description="C2 NT-type" evidence="2">
    <location>
        <begin position="16"/>
        <end position="158"/>
    </location>
</feature>
<dbReference type="InterPro" id="IPR019448">
    <property type="entry name" value="NT-C2"/>
</dbReference>
<gene>
    <name evidence="4" type="primary">LOC122132433</name>
</gene>
<dbReference type="Pfam" id="PF10358">
    <property type="entry name" value="NT-C2"/>
    <property type="match status" value="1"/>
</dbReference>
<name>A0A8M1KL58_CLUHA</name>
<dbReference type="PANTHER" id="PTHR21456:SF2">
    <property type="entry name" value="EARLY ESTROGEN-INDUCED GENE 1 PROTEIN"/>
    <property type="match status" value="1"/>
</dbReference>
<dbReference type="AlphaFoldDB" id="A0A8M1KL58"/>
<dbReference type="GeneID" id="122132433"/>
<dbReference type="Proteomes" id="UP000515152">
    <property type="component" value="Unplaced"/>
</dbReference>
<dbReference type="InterPro" id="IPR039931">
    <property type="entry name" value="EEIG1/2-like"/>
</dbReference>
<keyword evidence="3" id="KW-1185">Reference proteome</keyword>
<accession>A0A8M1KL58</accession>
<dbReference type="RefSeq" id="XP_042563103.1">
    <property type="nucleotide sequence ID" value="XM_042707169.1"/>
</dbReference>
<dbReference type="PANTHER" id="PTHR21456">
    <property type="entry name" value="FAMILY WITH SEQUENCE SIMILARITY 102"/>
    <property type="match status" value="1"/>
</dbReference>
<dbReference type="OrthoDB" id="3365224at2759"/>
<evidence type="ECO:0000256" key="1">
    <source>
        <dbReference type="ARBA" id="ARBA00034780"/>
    </source>
</evidence>
<evidence type="ECO:0000313" key="3">
    <source>
        <dbReference type="Proteomes" id="UP000515152"/>
    </source>
</evidence>
<dbReference type="PROSITE" id="PS51840">
    <property type="entry name" value="C2_NT"/>
    <property type="match status" value="1"/>
</dbReference>
<comment type="similarity">
    <text evidence="1">Belongs to the EEIG family.</text>
</comment>
<protein>
    <submittedName>
        <fullName evidence="4">Protein FAM102B-like isoform X1</fullName>
    </submittedName>
</protein>
<evidence type="ECO:0000259" key="2">
    <source>
        <dbReference type="PROSITE" id="PS51840"/>
    </source>
</evidence>
<evidence type="ECO:0000313" key="4">
    <source>
        <dbReference type="RefSeq" id="XP_042563103.1"/>
    </source>
</evidence>
<sequence length="302" mass="33613">MDHGRWASALLQAHVFVRKRLCTHSFSVSLFLDELANVPQVTGWLFCKVRLLDGSFVEETESCEVFRNTVQWRKEFVFECGATVNGSTGVLSNSICRVSVREDRKGGRSYKKVGYIDLNLVEFIGSGYVTRHCLLEGYMGKHSKLDNSLLKVRLQVQLLQGDPCFRTPVQATDPTSTMATVSGTSASPLECPSKPVPVKILRDLTETSSRSMEKVLGQNLEEQERALVAEHLTRLDHTRVDAWDVVENLCLEQLGSQLELSTPMEDAGLALYVSEDGSTALGVSHQENRDSENGMDNVIIMK</sequence>
<organism evidence="3 4">
    <name type="scientific">Clupea harengus</name>
    <name type="common">Atlantic herring</name>
    <dbReference type="NCBI Taxonomy" id="7950"/>
    <lineage>
        <taxon>Eukaryota</taxon>
        <taxon>Metazoa</taxon>
        <taxon>Chordata</taxon>
        <taxon>Craniata</taxon>
        <taxon>Vertebrata</taxon>
        <taxon>Euteleostomi</taxon>
        <taxon>Actinopterygii</taxon>
        <taxon>Neopterygii</taxon>
        <taxon>Teleostei</taxon>
        <taxon>Clupei</taxon>
        <taxon>Clupeiformes</taxon>
        <taxon>Clupeoidei</taxon>
        <taxon>Clupeidae</taxon>
        <taxon>Clupea</taxon>
    </lineage>
</organism>
<reference evidence="4" key="1">
    <citation type="submission" date="2025-08" db="UniProtKB">
        <authorList>
            <consortium name="RefSeq"/>
        </authorList>
    </citation>
    <scope>IDENTIFICATION</scope>
</reference>
<dbReference type="KEGG" id="char:122132433"/>
<proteinExistence type="inferred from homology"/>